<sequence>MSTEQFDNPTPSSSNDNDIYAKYYELLEKNNEQLAKKICEEARAALEKERLEANPSVLRRLWRWTGIGEKKGWDIIQLISTVSIPLLLWWGTQYFTDQNNKQQQELAKQNKIEEREIADRKQKDELLKTYINDMKASLLDKDYPLKDSKKNSESRSIARTITLTTLTQLNSEQDQQKAKEGKYNQRKGLIIQFLYESGLIKFDPKVASIISLNTADLAFANLENANLYNANLYNANLYNAYLYNAYLESAKLNRTNFKSANFKSANLKFAYLGGANLKSADLKSANLEGANLKSANLTSADLSFANLYNAKNLTNQQIKSACSWEKAIYTEPDQRNRSIAKDPEANQRKINEIKQDKASDSLTFPPDCSMWK</sequence>
<dbReference type="KEGG" id="wna:KA717_14515"/>
<dbReference type="PANTHER" id="PTHR14136">
    <property type="entry name" value="BTB_POZ DOMAIN-CONTAINING PROTEIN KCTD9"/>
    <property type="match status" value="1"/>
</dbReference>
<evidence type="ECO:0000313" key="1">
    <source>
        <dbReference type="EMBL" id="UXE63688.1"/>
    </source>
</evidence>
<gene>
    <name evidence="1" type="ORF">KA717_14515</name>
</gene>
<protein>
    <submittedName>
        <fullName evidence="1">Pentapeptide repeat-containing protein</fullName>
    </submittedName>
</protein>
<dbReference type="SUPFAM" id="SSF141571">
    <property type="entry name" value="Pentapeptide repeat-like"/>
    <property type="match status" value="1"/>
</dbReference>
<dbReference type="Proteomes" id="UP001065613">
    <property type="component" value="Chromosome"/>
</dbReference>
<proteinExistence type="predicted"/>
<organism evidence="1">
    <name type="scientific">Woronichinia naegeliana WA131</name>
    <dbReference type="NCBI Taxonomy" id="2824559"/>
    <lineage>
        <taxon>Bacteria</taxon>
        <taxon>Bacillati</taxon>
        <taxon>Cyanobacteriota</taxon>
        <taxon>Cyanophyceae</taxon>
        <taxon>Synechococcales</taxon>
        <taxon>Coelosphaeriaceae</taxon>
        <taxon>Woronichinia</taxon>
    </lineage>
</organism>
<dbReference type="AlphaFoldDB" id="A0A977PYU6"/>
<dbReference type="Gene3D" id="2.160.20.80">
    <property type="entry name" value="E3 ubiquitin-protein ligase SopA"/>
    <property type="match status" value="1"/>
</dbReference>
<name>A0A977PYU6_9CYAN</name>
<dbReference type="InterPro" id="IPR001646">
    <property type="entry name" value="5peptide_repeat"/>
</dbReference>
<dbReference type="InterPro" id="IPR051082">
    <property type="entry name" value="Pentapeptide-BTB/POZ_domain"/>
</dbReference>
<reference evidence="1" key="1">
    <citation type="submission" date="2021-04" db="EMBL/GenBank/DDBJ databases">
        <title>Genome sequence of Woronichinia naegeliana from Washington state freshwater lake bloom.</title>
        <authorList>
            <person name="Dreher T.W."/>
        </authorList>
    </citation>
    <scope>NUCLEOTIDE SEQUENCE</scope>
    <source>
        <strain evidence="1">WA131</strain>
    </source>
</reference>
<dbReference type="PANTHER" id="PTHR14136:SF17">
    <property type="entry name" value="BTB_POZ DOMAIN-CONTAINING PROTEIN KCTD9"/>
    <property type="match status" value="1"/>
</dbReference>
<dbReference type="Pfam" id="PF00805">
    <property type="entry name" value="Pentapeptide"/>
    <property type="match status" value="2"/>
</dbReference>
<accession>A0A977PYU6</accession>
<dbReference type="EMBL" id="CP073041">
    <property type="protein sequence ID" value="UXE63688.1"/>
    <property type="molecule type" value="Genomic_DNA"/>
</dbReference>